<feature type="compositionally biased region" description="Basic and acidic residues" evidence="1">
    <location>
        <begin position="46"/>
        <end position="58"/>
    </location>
</feature>
<dbReference type="RefSeq" id="WP_344441883.1">
    <property type="nucleotide sequence ID" value="NZ_BAAALF010000040.1"/>
</dbReference>
<keyword evidence="3" id="KW-1185">Reference proteome</keyword>
<dbReference type="EMBL" id="BAAALF010000040">
    <property type="protein sequence ID" value="GAA1236706.1"/>
    <property type="molecule type" value="Genomic_DNA"/>
</dbReference>
<organism evidence="2 3">
    <name type="scientific">Kitasatospora nipponensis</name>
    <dbReference type="NCBI Taxonomy" id="258049"/>
    <lineage>
        <taxon>Bacteria</taxon>
        <taxon>Bacillati</taxon>
        <taxon>Actinomycetota</taxon>
        <taxon>Actinomycetes</taxon>
        <taxon>Kitasatosporales</taxon>
        <taxon>Streptomycetaceae</taxon>
        <taxon>Kitasatospora</taxon>
    </lineage>
</organism>
<protein>
    <submittedName>
        <fullName evidence="2">Uncharacterized protein</fullName>
    </submittedName>
</protein>
<sequence length="98" mass="11147">MSERRDRRRLHARARALGVPLEQAVRRAPSRTTRPVIRPDWPETTLPERDITRSEARQTRPPAAALCCVVTRTREVLDGGTVVLLTRHATDCPVWSAR</sequence>
<evidence type="ECO:0000313" key="3">
    <source>
        <dbReference type="Proteomes" id="UP001500037"/>
    </source>
</evidence>
<evidence type="ECO:0000313" key="2">
    <source>
        <dbReference type="EMBL" id="GAA1236706.1"/>
    </source>
</evidence>
<evidence type="ECO:0000256" key="1">
    <source>
        <dbReference type="SAM" id="MobiDB-lite"/>
    </source>
</evidence>
<feature type="region of interest" description="Disordered" evidence="1">
    <location>
        <begin position="24"/>
        <end position="58"/>
    </location>
</feature>
<proteinExistence type="predicted"/>
<reference evidence="3" key="1">
    <citation type="journal article" date="2019" name="Int. J. Syst. Evol. Microbiol.">
        <title>The Global Catalogue of Microorganisms (GCM) 10K type strain sequencing project: providing services to taxonomists for standard genome sequencing and annotation.</title>
        <authorList>
            <consortium name="The Broad Institute Genomics Platform"/>
            <consortium name="The Broad Institute Genome Sequencing Center for Infectious Disease"/>
            <person name="Wu L."/>
            <person name="Ma J."/>
        </authorList>
    </citation>
    <scope>NUCLEOTIDE SEQUENCE [LARGE SCALE GENOMIC DNA]</scope>
    <source>
        <strain evidence="3">JCM 13004</strain>
    </source>
</reference>
<gene>
    <name evidence="2" type="ORF">GCM10009665_28570</name>
</gene>
<name>A0ABP4GSM2_9ACTN</name>
<comment type="caution">
    <text evidence="2">The sequence shown here is derived from an EMBL/GenBank/DDBJ whole genome shotgun (WGS) entry which is preliminary data.</text>
</comment>
<accession>A0ABP4GSM2</accession>
<dbReference type="Proteomes" id="UP001500037">
    <property type="component" value="Unassembled WGS sequence"/>
</dbReference>